<accession>A0A067JSY5</accession>
<protein>
    <submittedName>
        <fullName evidence="1">Uncharacterized protein</fullName>
    </submittedName>
</protein>
<reference evidence="1 2" key="1">
    <citation type="journal article" date="2014" name="PLoS ONE">
        <title>Global Analysis of Gene Expression Profiles in Physic Nut (Jatropha curcas L.) Seedlings Exposed to Salt Stress.</title>
        <authorList>
            <person name="Zhang L."/>
            <person name="Zhang C."/>
            <person name="Wu P."/>
            <person name="Chen Y."/>
            <person name="Li M."/>
            <person name="Jiang H."/>
            <person name="Wu G."/>
        </authorList>
    </citation>
    <scope>NUCLEOTIDE SEQUENCE [LARGE SCALE GENOMIC DNA]</scope>
    <source>
        <strain evidence="2">cv. GZQX0401</strain>
        <tissue evidence="1">Young leaves</tissue>
    </source>
</reference>
<dbReference type="EMBL" id="KK914955">
    <property type="protein sequence ID" value="KDP25928.1"/>
    <property type="molecule type" value="Genomic_DNA"/>
</dbReference>
<organism evidence="1 2">
    <name type="scientific">Jatropha curcas</name>
    <name type="common">Barbados nut</name>
    <dbReference type="NCBI Taxonomy" id="180498"/>
    <lineage>
        <taxon>Eukaryota</taxon>
        <taxon>Viridiplantae</taxon>
        <taxon>Streptophyta</taxon>
        <taxon>Embryophyta</taxon>
        <taxon>Tracheophyta</taxon>
        <taxon>Spermatophyta</taxon>
        <taxon>Magnoliopsida</taxon>
        <taxon>eudicotyledons</taxon>
        <taxon>Gunneridae</taxon>
        <taxon>Pentapetalae</taxon>
        <taxon>rosids</taxon>
        <taxon>fabids</taxon>
        <taxon>Malpighiales</taxon>
        <taxon>Euphorbiaceae</taxon>
        <taxon>Crotonoideae</taxon>
        <taxon>Jatropheae</taxon>
        <taxon>Jatropha</taxon>
    </lineage>
</organism>
<proteinExistence type="predicted"/>
<name>A0A067JSY5_JATCU</name>
<keyword evidence="2" id="KW-1185">Reference proteome</keyword>
<evidence type="ECO:0000313" key="1">
    <source>
        <dbReference type="EMBL" id="KDP25928.1"/>
    </source>
</evidence>
<dbReference type="AlphaFoldDB" id="A0A067JSY5"/>
<dbReference type="Proteomes" id="UP000027138">
    <property type="component" value="Unassembled WGS sequence"/>
</dbReference>
<evidence type="ECO:0000313" key="2">
    <source>
        <dbReference type="Proteomes" id="UP000027138"/>
    </source>
</evidence>
<sequence>MRGCAVFIELDCPWPVLVSSLLVLVEAAFGRLASNIWEVANTGSRLTNTIWVKLPGYPFSLFLGFLAFRSPFEAQTTSHRVDSHAIGTVAEFPRIWCQNHD</sequence>
<gene>
    <name evidence="1" type="ORF">JCGZ_23050</name>
</gene>